<evidence type="ECO:0000313" key="2">
    <source>
        <dbReference type="Proteomes" id="UP000318199"/>
    </source>
</evidence>
<dbReference type="Proteomes" id="UP000318199">
    <property type="component" value="Unassembled WGS sequence"/>
</dbReference>
<gene>
    <name evidence="1" type="ORF">FN976_24065</name>
</gene>
<dbReference type="RefSeq" id="WP_145895699.1">
    <property type="nucleotide sequence ID" value="NZ_VOBQ01000021.1"/>
</dbReference>
<keyword evidence="2" id="KW-1185">Reference proteome</keyword>
<protein>
    <recommendedName>
        <fullName evidence="3">Lipoprotein</fullName>
    </recommendedName>
</protein>
<evidence type="ECO:0000313" key="1">
    <source>
        <dbReference type="EMBL" id="TWO68021.1"/>
    </source>
</evidence>
<comment type="caution">
    <text evidence="1">The sequence shown here is derived from an EMBL/GenBank/DDBJ whole genome shotgun (WGS) entry which is preliminary data.</text>
</comment>
<name>A0A562ZHY8_9BURK</name>
<reference evidence="1 2" key="1">
    <citation type="submission" date="2019-07" db="EMBL/GenBank/DDBJ databases">
        <title>Caenimonas sedimenti sp. nov., isolated from activated sludge.</title>
        <authorList>
            <person name="Xu J."/>
        </authorList>
    </citation>
    <scope>NUCLEOTIDE SEQUENCE [LARGE SCALE GENOMIC DNA]</scope>
    <source>
        <strain evidence="1 2">HX-9-20</strain>
    </source>
</reference>
<dbReference type="EMBL" id="VOBQ01000021">
    <property type="protein sequence ID" value="TWO68021.1"/>
    <property type="molecule type" value="Genomic_DNA"/>
</dbReference>
<dbReference type="OrthoDB" id="8811364at2"/>
<accession>A0A562ZHY8</accession>
<sequence>MDYSPMKLAALLTAGFISGCASNSVYEGRYPWDAGWRKGSVDAVGEDDQMRARYAQRCKVEAAQAARFARIRYIEMGKARMQTVAVPKDSTLTVGDLVYVKVFDCAGQALPRDAPTKSGVRAVAGMARRHA</sequence>
<proteinExistence type="predicted"/>
<dbReference type="AlphaFoldDB" id="A0A562ZHY8"/>
<evidence type="ECO:0008006" key="3">
    <source>
        <dbReference type="Google" id="ProtNLM"/>
    </source>
</evidence>
<organism evidence="1 2">
    <name type="scientific">Caenimonas sedimenti</name>
    <dbReference type="NCBI Taxonomy" id="2596921"/>
    <lineage>
        <taxon>Bacteria</taxon>
        <taxon>Pseudomonadati</taxon>
        <taxon>Pseudomonadota</taxon>
        <taxon>Betaproteobacteria</taxon>
        <taxon>Burkholderiales</taxon>
        <taxon>Comamonadaceae</taxon>
        <taxon>Caenimonas</taxon>
    </lineage>
</organism>
<dbReference type="PROSITE" id="PS51257">
    <property type="entry name" value="PROKAR_LIPOPROTEIN"/>
    <property type="match status" value="1"/>
</dbReference>